<comment type="caution">
    <text evidence="2">The sequence shown here is derived from an EMBL/GenBank/DDBJ whole genome shotgun (WGS) entry which is preliminary data.</text>
</comment>
<evidence type="ECO:0000256" key="1">
    <source>
        <dbReference type="SAM" id="Phobius"/>
    </source>
</evidence>
<organism evidence="2 3">
    <name type="scientific">Streptomyces adustus</name>
    <dbReference type="NCBI Taxonomy" id="1609272"/>
    <lineage>
        <taxon>Bacteria</taxon>
        <taxon>Bacillati</taxon>
        <taxon>Actinomycetota</taxon>
        <taxon>Actinomycetes</taxon>
        <taxon>Kitasatosporales</taxon>
        <taxon>Streptomycetaceae</taxon>
        <taxon>Streptomyces</taxon>
    </lineage>
</organism>
<keyword evidence="1" id="KW-0472">Membrane</keyword>
<dbReference type="OrthoDB" id="4224340at2"/>
<feature type="transmembrane region" description="Helical" evidence="1">
    <location>
        <begin position="58"/>
        <end position="80"/>
    </location>
</feature>
<dbReference type="AlphaFoldDB" id="A0A5N8VKS1"/>
<dbReference type="Proteomes" id="UP000325849">
    <property type="component" value="Unassembled WGS sequence"/>
</dbReference>
<keyword evidence="3" id="KW-1185">Reference proteome</keyword>
<accession>A0A5N8VKS1</accession>
<evidence type="ECO:0000313" key="2">
    <source>
        <dbReference type="EMBL" id="MPY35831.1"/>
    </source>
</evidence>
<keyword evidence="1" id="KW-1133">Transmembrane helix</keyword>
<proteinExistence type="predicted"/>
<reference evidence="2 3" key="1">
    <citation type="submission" date="2019-07" db="EMBL/GenBank/DDBJ databases">
        <title>New species of Amycolatopsis and Streptomyces.</title>
        <authorList>
            <person name="Duangmal K."/>
            <person name="Teo W.F.A."/>
            <person name="Lipun K."/>
        </authorList>
    </citation>
    <scope>NUCLEOTIDE SEQUENCE [LARGE SCALE GENOMIC DNA]</scope>
    <source>
        <strain evidence="2 3">NBRC 109810</strain>
    </source>
</reference>
<feature type="transmembrane region" description="Helical" evidence="1">
    <location>
        <begin position="86"/>
        <end position="104"/>
    </location>
</feature>
<keyword evidence="1" id="KW-0812">Transmembrane</keyword>
<evidence type="ECO:0000313" key="3">
    <source>
        <dbReference type="Proteomes" id="UP000325849"/>
    </source>
</evidence>
<protein>
    <submittedName>
        <fullName evidence="2">Uncharacterized protein</fullName>
    </submittedName>
</protein>
<dbReference type="RefSeq" id="WP_152893532.1">
    <property type="nucleotide sequence ID" value="NZ_VJZD01000181.1"/>
</dbReference>
<sequence>MSYDGGGNLAPGSGALTYATLTDEARRQAALPRPKARGRREADVRTVPWWRVRTLRGISGLSVLVPAVIYAVVVLAIYALTGVPQALALLVFAAGLALFGAYRLSSGGAVTARALARAAGAPGPVAKRYALVYDPPWGGTALLALFPADGGDQVHPEAVLELRPLPLPQPWFPGMRALPADLPVEPAGRLELRGRTEEAPLGVPWIDGHAYWPKRFFGPGDLRGAEGRALAERLLADAGDGEAVES</sequence>
<name>A0A5N8VKS1_9ACTN</name>
<dbReference type="EMBL" id="VJZD01000181">
    <property type="protein sequence ID" value="MPY35831.1"/>
    <property type="molecule type" value="Genomic_DNA"/>
</dbReference>
<gene>
    <name evidence="2" type="ORF">FNH09_32755</name>
</gene>